<protein>
    <submittedName>
        <fullName evidence="4">Methyltransferase domain-containing protein</fullName>
    </submittedName>
</protein>
<dbReference type="GO" id="GO:0008168">
    <property type="term" value="F:methyltransferase activity"/>
    <property type="evidence" value="ECO:0007669"/>
    <property type="project" value="UniProtKB-KW"/>
</dbReference>
<sequence>MFAAAAAEYDRYRPGVPAEAAELLADTVRDLPDPTLLDLGTGTGQVPRALLKALPSLAYIEAVDWSRPMLDQARAALTPVLGDCTLSLIQTSADIYAPLAPLPGEERRTPDLITCCRAYHWMSGPDVLAMAHRIAAPQATLAIMGDGSLWTYEADWTQALRDLIQRYLGPGRRAGVLGDYPKPVRPFQEELADSAWSDVAEHPFPITRSWTPETVLGYLRTTSFAGAELFAERHAAFEEEARALLDELADGGSLLEEAVFTVLLARRPGGAR</sequence>
<keyword evidence="1 4" id="KW-0489">Methyltransferase</keyword>
<dbReference type="InterPro" id="IPR029063">
    <property type="entry name" value="SAM-dependent_MTases_sf"/>
</dbReference>
<dbReference type="InterPro" id="IPR013217">
    <property type="entry name" value="Methyltransf_12"/>
</dbReference>
<dbReference type="AlphaFoldDB" id="A0A3M8X573"/>
<keyword evidence="5" id="KW-1185">Reference proteome</keyword>
<feature type="domain" description="Methyltransferase type 12" evidence="3">
    <location>
        <begin position="37"/>
        <end position="135"/>
    </location>
</feature>
<dbReference type="InterPro" id="IPR051052">
    <property type="entry name" value="Diverse_substrate_MTase"/>
</dbReference>
<dbReference type="PANTHER" id="PTHR44942:SF4">
    <property type="entry name" value="METHYLTRANSFERASE TYPE 11 DOMAIN-CONTAINING PROTEIN"/>
    <property type="match status" value="1"/>
</dbReference>
<keyword evidence="2 4" id="KW-0808">Transferase</keyword>
<dbReference type="EMBL" id="RIBZ01000032">
    <property type="protein sequence ID" value="RNG37386.1"/>
    <property type="molecule type" value="Genomic_DNA"/>
</dbReference>
<dbReference type="GO" id="GO:0032259">
    <property type="term" value="P:methylation"/>
    <property type="evidence" value="ECO:0007669"/>
    <property type="project" value="UniProtKB-KW"/>
</dbReference>
<dbReference type="Pfam" id="PF08242">
    <property type="entry name" value="Methyltransf_12"/>
    <property type="match status" value="1"/>
</dbReference>
<evidence type="ECO:0000256" key="2">
    <source>
        <dbReference type="ARBA" id="ARBA00022679"/>
    </source>
</evidence>
<dbReference type="Gene3D" id="3.40.50.150">
    <property type="entry name" value="Vaccinia Virus protein VP39"/>
    <property type="match status" value="1"/>
</dbReference>
<organism evidence="4 5">
    <name type="scientific">Streptomyces botrytidirepellens</name>
    <dbReference type="NCBI Taxonomy" id="2486417"/>
    <lineage>
        <taxon>Bacteria</taxon>
        <taxon>Bacillati</taxon>
        <taxon>Actinomycetota</taxon>
        <taxon>Actinomycetes</taxon>
        <taxon>Kitasatosporales</taxon>
        <taxon>Streptomycetaceae</taxon>
        <taxon>Streptomyces</taxon>
    </lineage>
</organism>
<dbReference type="Proteomes" id="UP000275401">
    <property type="component" value="Unassembled WGS sequence"/>
</dbReference>
<comment type="caution">
    <text evidence="4">The sequence shown here is derived from an EMBL/GenBank/DDBJ whole genome shotgun (WGS) entry which is preliminary data.</text>
</comment>
<proteinExistence type="predicted"/>
<gene>
    <name evidence="4" type="ORF">EEJ42_02350</name>
</gene>
<evidence type="ECO:0000256" key="1">
    <source>
        <dbReference type="ARBA" id="ARBA00022603"/>
    </source>
</evidence>
<name>A0A3M8X573_9ACTN</name>
<evidence type="ECO:0000259" key="3">
    <source>
        <dbReference type="Pfam" id="PF08242"/>
    </source>
</evidence>
<dbReference type="PANTHER" id="PTHR44942">
    <property type="entry name" value="METHYLTRANSF_11 DOMAIN-CONTAINING PROTEIN"/>
    <property type="match status" value="1"/>
</dbReference>
<accession>A0A3M8X573</accession>
<reference evidence="4 5" key="1">
    <citation type="submission" date="2018-11" db="EMBL/GenBank/DDBJ databases">
        <title>The Potential of Streptomyces as Biocontrol Agents against the Tomato grey mould, Botrytis cinerea (Gray mold) Frontiers in Microbiology.</title>
        <authorList>
            <person name="Li D."/>
        </authorList>
    </citation>
    <scope>NUCLEOTIDE SEQUENCE [LARGE SCALE GENOMIC DNA]</scope>
    <source>
        <strain evidence="4 5">NEAU-LD23</strain>
    </source>
</reference>
<evidence type="ECO:0000313" key="4">
    <source>
        <dbReference type="EMBL" id="RNG37386.1"/>
    </source>
</evidence>
<dbReference type="SUPFAM" id="SSF53335">
    <property type="entry name" value="S-adenosyl-L-methionine-dependent methyltransferases"/>
    <property type="match status" value="1"/>
</dbReference>
<evidence type="ECO:0000313" key="5">
    <source>
        <dbReference type="Proteomes" id="UP000275401"/>
    </source>
</evidence>
<dbReference type="CDD" id="cd02440">
    <property type="entry name" value="AdoMet_MTases"/>
    <property type="match status" value="1"/>
</dbReference>